<dbReference type="InterPro" id="IPR001650">
    <property type="entry name" value="Helicase_C-like"/>
</dbReference>
<evidence type="ECO:0000256" key="1">
    <source>
        <dbReference type="ARBA" id="ARBA00022490"/>
    </source>
</evidence>
<dbReference type="InterPro" id="IPR014001">
    <property type="entry name" value="Helicase_ATP-bd"/>
</dbReference>
<dbReference type="Gene3D" id="3.90.1150.50">
    <property type="entry name" value="Transcription-repair-coupling factor, D7 domain"/>
    <property type="match status" value="1"/>
</dbReference>
<keyword evidence="13" id="KW-1185">Reference proteome</keyword>
<gene>
    <name evidence="9 12" type="primary">mfd</name>
    <name evidence="12" type="ORF">GCM10008906_31370</name>
</gene>
<comment type="function">
    <text evidence="9">Couples transcription and DNA repair by recognizing RNA polymerase (RNAP) stalled at DNA lesions. Mediates ATP-dependent release of RNAP and its truncated transcript from the DNA, and recruitment of nucleotide excision repair machinery to the damaged site.</text>
</comment>
<evidence type="ECO:0000256" key="6">
    <source>
        <dbReference type="ARBA" id="ARBA00022840"/>
    </source>
</evidence>
<dbReference type="EMBL" id="BAAACG010000016">
    <property type="protein sequence ID" value="GAA0745287.1"/>
    <property type="molecule type" value="Genomic_DNA"/>
</dbReference>
<organism evidence="12 13">
    <name type="scientific">Clostridium oceanicum</name>
    <dbReference type="NCBI Taxonomy" id="1543"/>
    <lineage>
        <taxon>Bacteria</taxon>
        <taxon>Bacillati</taxon>
        <taxon>Bacillota</taxon>
        <taxon>Clostridia</taxon>
        <taxon>Eubacteriales</taxon>
        <taxon>Clostridiaceae</taxon>
        <taxon>Clostridium</taxon>
    </lineage>
</organism>
<dbReference type="PANTHER" id="PTHR47964:SF1">
    <property type="entry name" value="ATP-DEPENDENT DNA HELICASE HOMOLOG RECG, CHLOROPLASTIC"/>
    <property type="match status" value="1"/>
</dbReference>
<dbReference type="PROSITE" id="PS51194">
    <property type="entry name" value="HELICASE_CTER"/>
    <property type="match status" value="1"/>
</dbReference>
<feature type="domain" description="Helicase ATP-binding" evidence="10">
    <location>
        <begin position="639"/>
        <end position="800"/>
    </location>
</feature>
<evidence type="ECO:0000259" key="10">
    <source>
        <dbReference type="PROSITE" id="PS51192"/>
    </source>
</evidence>
<dbReference type="HAMAP" id="MF_00969">
    <property type="entry name" value="TRCF"/>
    <property type="match status" value="1"/>
</dbReference>
<dbReference type="SUPFAM" id="SSF143517">
    <property type="entry name" value="TRCF domain-like"/>
    <property type="match status" value="1"/>
</dbReference>
<name>A0ABP3UZ23_9CLOT</name>
<keyword evidence="5" id="KW-0347">Helicase</keyword>
<dbReference type="RefSeq" id="WP_343763075.1">
    <property type="nucleotide sequence ID" value="NZ_BAAACG010000016.1"/>
</dbReference>
<dbReference type="Gene3D" id="3.40.50.11180">
    <property type="match status" value="1"/>
</dbReference>
<dbReference type="SUPFAM" id="SSF141259">
    <property type="entry name" value="CarD-like"/>
    <property type="match status" value="1"/>
</dbReference>
<dbReference type="Pfam" id="PF00271">
    <property type="entry name" value="Helicase_C"/>
    <property type="match status" value="1"/>
</dbReference>
<dbReference type="InterPro" id="IPR041471">
    <property type="entry name" value="UvrB_inter"/>
</dbReference>
<dbReference type="InterPro" id="IPR011545">
    <property type="entry name" value="DEAD/DEAH_box_helicase_dom"/>
</dbReference>
<evidence type="ECO:0000259" key="11">
    <source>
        <dbReference type="PROSITE" id="PS51194"/>
    </source>
</evidence>
<keyword evidence="6 9" id="KW-0067">ATP-binding</keyword>
<evidence type="ECO:0000256" key="3">
    <source>
        <dbReference type="ARBA" id="ARBA00022763"/>
    </source>
</evidence>
<dbReference type="SUPFAM" id="SSF52540">
    <property type="entry name" value="P-loop containing nucleoside triphosphate hydrolases"/>
    <property type="match status" value="4"/>
</dbReference>
<dbReference type="InterPro" id="IPR027417">
    <property type="entry name" value="P-loop_NTPase"/>
</dbReference>
<accession>A0ABP3UZ23</accession>
<evidence type="ECO:0000256" key="4">
    <source>
        <dbReference type="ARBA" id="ARBA00022801"/>
    </source>
</evidence>
<dbReference type="Pfam" id="PF03461">
    <property type="entry name" value="TRCF"/>
    <property type="match status" value="1"/>
</dbReference>
<dbReference type="CDD" id="cd17991">
    <property type="entry name" value="DEXHc_TRCF"/>
    <property type="match status" value="1"/>
</dbReference>
<dbReference type="Gene3D" id="2.40.10.170">
    <property type="match status" value="1"/>
</dbReference>
<dbReference type="NCBIfam" id="TIGR00580">
    <property type="entry name" value="mfd"/>
    <property type="match status" value="1"/>
</dbReference>
<keyword evidence="7 9" id="KW-0238">DNA-binding</keyword>
<comment type="similarity">
    <text evidence="9">In the N-terminal section; belongs to the UvrB family.</text>
</comment>
<evidence type="ECO:0000256" key="9">
    <source>
        <dbReference type="HAMAP-Rule" id="MF_00969"/>
    </source>
</evidence>
<keyword evidence="4 9" id="KW-0378">Hydrolase</keyword>
<dbReference type="InterPro" id="IPR037235">
    <property type="entry name" value="TRCF-like_C_D7"/>
</dbReference>
<dbReference type="Gene3D" id="3.40.50.300">
    <property type="entry name" value="P-loop containing nucleotide triphosphate hydrolases"/>
    <property type="match status" value="2"/>
</dbReference>
<evidence type="ECO:0000313" key="12">
    <source>
        <dbReference type="EMBL" id="GAA0745287.1"/>
    </source>
</evidence>
<dbReference type="Pfam" id="PF02559">
    <property type="entry name" value="CarD_TRCF_RID"/>
    <property type="match status" value="1"/>
</dbReference>
<dbReference type="PROSITE" id="PS51192">
    <property type="entry name" value="HELICASE_ATP_BIND_1"/>
    <property type="match status" value="1"/>
</dbReference>
<evidence type="ECO:0000256" key="7">
    <source>
        <dbReference type="ARBA" id="ARBA00023125"/>
    </source>
</evidence>
<keyword evidence="8 9" id="KW-0234">DNA repair</keyword>
<dbReference type="InterPro" id="IPR036101">
    <property type="entry name" value="CarD-like/TRCF_RID_sf"/>
</dbReference>
<evidence type="ECO:0000256" key="8">
    <source>
        <dbReference type="ARBA" id="ARBA00023204"/>
    </source>
</evidence>
<dbReference type="InterPro" id="IPR005118">
    <property type="entry name" value="TRCF_C"/>
</dbReference>
<dbReference type="SMART" id="SM00487">
    <property type="entry name" value="DEXDc"/>
    <property type="match status" value="1"/>
</dbReference>
<dbReference type="SMART" id="SM00982">
    <property type="entry name" value="TRCF"/>
    <property type="match status" value="1"/>
</dbReference>
<dbReference type="InterPro" id="IPR004576">
    <property type="entry name" value="Mfd"/>
</dbReference>
<dbReference type="InterPro" id="IPR047112">
    <property type="entry name" value="RecG/Mfd"/>
</dbReference>
<keyword evidence="1 9" id="KW-0963">Cytoplasm</keyword>
<sequence length="1171" mass="135698">MRLEGLLAPLKCSEKFKGIVDKIESNRYPINICGVSDSGKSYLLENIFKSTEKSVMILTYSDVEAKKLYEDLSLYTTEVYYLPVKEVVFYNIYAISGDLRWERLKVVKELMTNKKKIIVASIEAMASNYIPVDLYKKYTFKLKTGDVINLQQFEEDLIKSGYVRVDIVENKGEFSVRGGIIDIYPPIYSEPYRIELFGDEIDSIRNFNIDSQRSVDKSKSLEIFPAKEVILEEDNITLGYEGIKKDLEIVKEGLSPEYKIKIENTTNKNLEFLKENWSFETIDNFIPYFYKKTNTLLDYIDNTILIIDDIKKCRGKLESVYFEFNENYKKFLERGDILPSQTNLLIDENSVVSMIKEKGIINIDSINKIYEGFNPIYNEEFSQKTLHGYDHNIKLLIEDIKKKKEEKYKVLILSGSRSRGERLSKTLRDNEIESSYKDTVNDIKYGEVVITFGNQITGFEYPQLKLYVISDKEILGNIKRTKKVNRHNKKGTSKIKSFTELKPGDYIVHANHGIGVFKGIKQLELQGHKKDYLELSYRSDDKLYVPVEQLDIVQKYIGSEGKKPRVNKLGNSEWTKTKNKVKKSIEEIAEDLVKLYAIRSTLTGHKFSEDTVWQNQFEEEFPYQETPDQILAIEDIKNDMESNKSMDRLLCGDVGYGKTEVAVRAIFKAVMDGKQVAFLVPTTILAQQHYKNFKNRFSDFSVEVDVISRFRTPAQQRATIKAAKEGNIDVLIGTHRILQKDIKFKDLGLLIIDEEQRFGVSHKEKIKNLKKNVDVLTLSATPIPRTLHMSLVGVRDISVIETPPEERYPVQTYVVEYNDQLIRDAILREMNRDGQVYFVYNRVEKIHEMASYVSKLLPEAKVAVAHGQMKEKELEKVILDFMEKKYDILISTTIIETGMDIQNVNTMIIYDADKMGLSQLYQLRGRVGRTNRMAYCYLTYRKDKILTEVAEKRLKAIKDFTELGSGFKIALKDLEIRGAGNMMGSSQHGHMASIGYDLYCRMLEDTIKLVKGDIDREPVETAVELKIDAYIPNDYINNETQKIQVYKKIAAIDSKDEVIDIEDELKDRFSYIPKSVYNLINVAYIKSLGKKLQIKEIKEKKNEIIFEFDRKESLDPKIMKKIMDKYFKNIVFKLEDKPSIGYKINDARKEEILSIIKEFLQYTINVNNLQM</sequence>
<dbReference type="EC" id="3.6.4.-" evidence="9"/>
<protein>
    <recommendedName>
        <fullName evidence="9">Transcription-repair-coupling factor</fullName>
        <shortName evidence="9">TRCF</shortName>
        <ecNumber evidence="9">3.6.4.-</ecNumber>
    </recommendedName>
</protein>
<reference evidence="13" key="1">
    <citation type="journal article" date="2019" name="Int. J. Syst. Evol. Microbiol.">
        <title>The Global Catalogue of Microorganisms (GCM) 10K type strain sequencing project: providing services to taxonomists for standard genome sequencing and annotation.</title>
        <authorList>
            <consortium name="The Broad Institute Genomics Platform"/>
            <consortium name="The Broad Institute Genome Sequencing Center for Infectious Disease"/>
            <person name="Wu L."/>
            <person name="Ma J."/>
        </authorList>
    </citation>
    <scope>NUCLEOTIDE SEQUENCE [LARGE SCALE GENOMIC DNA]</scope>
    <source>
        <strain evidence="13">JCM 1407</strain>
    </source>
</reference>
<dbReference type="Pfam" id="PF17757">
    <property type="entry name" value="UvrB_inter"/>
    <property type="match status" value="1"/>
</dbReference>
<dbReference type="InterPro" id="IPR003711">
    <property type="entry name" value="CarD-like/TRCF_RID"/>
</dbReference>
<dbReference type="SMART" id="SM01058">
    <property type="entry name" value="CarD_TRCF"/>
    <property type="match status" value="1"/>
</dbReference>
<evidence type="ECO:0000313" key="13">
    <source>
        <dbReference type="Proteomes" id="UP001501510"/>
    </source>
</evidence>
<proteinExistence type="inferred from homology"/>
<evidence type="ECO:0000256" key="2">
    <source>
        <dbReference type="ARBA" id="ARBA00022741"/>
    </source>
</evidence>
<evidence type="ECO:0000256" key="5">
    <source>
        <dbReference type="ARBA" id="ARBA00022806"/>
    </source>
</evidence>
<comment type="caution">
    <text evidence="12">The sequence shown here is derived from an EMBL/GenBank/DDBJ whole genome shotgun (WGS) entry which is preliminary data.</text>
</comment>
<keyword evidence="2 9" id="KW-0547">Nucleotide-binding</keyword>
<feature type="domain" description="Helicase C-terminal" evidence="11">
    <location>
        <begin position="809"/>
        <end position="975"/>
    </location>
</feature>
<dbReference type="PANTHER" id="PTHR47964">
    <property type="entry name" value="ATP-DEPENDENT DNA HELICASE HOMOLOG RECG, CHLOROPLASTIC"/>
    <property type="match status" value="1"/>
</dbReference>
<keyword evidence="3 9" id="KW-0227">DNA damage</keyword>
<dbReference type="SMART" id="SM00490">
    <property type="entry name" value="HELICc"/>
    <property type="match status" value="1"/>
</dbReference>
<comment type="subcellular location">
    <subcellularLocation>
        <location evidence="9">Cytoplasm</location>
    </subcellularLocation>
</comment>
<dbReference type="Pfam" id="PF00270">
    <property type="entry name" value="DEAD"/>
    <property type="match status" value="1"/>
</dbReference>
<dbReference type="Proteomes" id="UP001501510">
    <property type="component" value="Unassembled WGS sequence"/>
</dbReference>
<comment type="similarity">
    <text evidence="9">In the C-terminal section; belongs to the helicase family. RecG subfamily.</text>
</comment>
<dbReference type="Gene3D" id="3.30.2060.10">
    <property type="entry name" value="Penicillin-binding protein 1b domain"/>
    <property type="match status" value="1"/>
</dbReference>